<protein>
    <submittedName>
        <fullName evidence="2">Uncharacterized protein</fullName>
    </submittedName>
</protein>
<dbReference type="OrthoDB" id="10063597at2759"/>
<evidence type="ECO:0000313" key="3">
    <source>
        <dbReference type="Proteomes" id="UP000663834"/>
    </source>
</evidence>
<name>A0A816GEW3_9BILA</name>
<feature type="region of interest" description="Disordered" evidence="1">
    <location>
        <begin position="86"/>
        <end position="117"/>
    </location>
</feature>
<reference evidence="2" key="1">
    <citation type="submission" date="2021-02" db="EMBL/GenBank/DDBJ databases">
        <authorList>
            <person name="Nowell W R."/>
        </authorList>
    </citation>
    <scope>NUCLEOTIDE SEQUENCE</scope>
</reference>
<dbReference type="Proteomes" id="UP000663834">
    <property type="component" value="Unassembled WGS sequence"/>
</dbReference>
<gene>
    <name evidence="2" type="ORF">KQP761_LOCUS34760</name>
</gene>
<dbReference type="AlphaFoldDB" id="A0A816GEW3"/>
<feature type="compositionally biased region" description="Basic residues" evidence="1">
    <location>
        <begin position="90"/>
        <end position="99"/>
    </location>
</feature>
<evidence type="ECO:0000313" key="2">
    <source>
        <dbReference type="EMBL" id="CAF1673381.1"/>
    </source>
</evidence>
<accession>A0A816GEW3</accession>
<comment type="caution">
    <text evidence="2">The sequence shown here is derived from an EMBL/GenBank/DDBJ whole genome shotgun (WGS) entry which is preliminary data.</text>
</comment>
<evidence type="ECO:0000256" key="1">
    <source>
        <dbReference type="SAM" id="MobiDB-lite"/>
    </source>
</evidence>
<feature type="non-terminal residue" evidence="2">
    <location>
        <position position="1"/>
    </location>
</feature>
<feature type="compositionally biased region" description="Low complexity" evidence="1">
    <location>
        <begin position="101"/>
        <end position="117"/>
    </location>
</feature>
<dbReference type="EMBL" id="CAJNOW010019572">
    <property type="protein sequence ID" value="CAF1673381.1"/>
    <property type="molecule type" value="Genomic_DNA"/>
</dbReference>
<organism evidence="2 3">
    <name type="scientific">Rotaria magnacalcarata</name>
    <dbReference type="NCBI Taxonomy" id="392030"/>
    <lineage>
        <taxon>Eukaryota</taxon>
        <taxon>Metazoa</taxon>
        <taxon>Spiralia</taxon>
        <taxon>Gnathifera</taxon>
        <taxon>Rotifera</taxon>
        <taxon>Eurotatoria</taxon>
        <taxon>Bdelloidea</taxon>
        <taxon>Philodinida</taxon>
        <taxon>Philodinidae</taxon>
        <taxon>Rotaria</taxon>
    </lineage>
</organism>
<proteinExistence type="predicted"/>
<sequence length="203" mass="23349">NTKIDRQIGTKSFETLVTEGLLLNDYFIITNTHRPILCYAKFLPTNDDEREKLSKKLRIYNIQVSDYIEVSRSIGVQIPSQLNTIGHSFSHNKKTKKTRQSYNTSSSSTSLPNNSIPSLRTIPNQQITSNHCHVSSTLIHPGYQSSERHIHNRIIRKSQNNNNTFIQDVDLAEENDIISLNEIQYQDNLIMDESSLRYSIKLN</sequence>